<evidence type="ECO:0000256" key="7">
    <source>
        <dbReference type="RuleBase" id="RU003879"/>
    </source>
</evidence>
<comment type="similarity">
    <text evidence="2 7">Belongs to the ExbD/TolR family.</text>
</comment>
<evidence type="ECO:0000256" key="5">
    <source>
        <dbReference type="ARBA" id="ARBA00022989"/>
    </source>
</evidence>
<keyword evidence="3" id="KW-1003">Cell membrane</keyword>
<dbReference type="PANTHER" id="PTHR30558">
    <property type="entry name" value="EXBD MEMBRANE COMPONENT OF PMF-DRIVEN MACROMOLECULE IMPORT SYSTEM"/>
    <property type="match status" value="1"/>
</dbReference>
<dbReference type="PANTHER" id="PTHR30558:SF13">
    <property type="entry name" value="BIOPOLYMER TRANSPORT PROTEIN EXBD2"/>
    <property type="match status" value="1"/>
</dbReference>
<keyword evidence="5 8" id="KW-1133">Transmembrane helix</keyword>
<keyword evidence="6 8" id="KW-0472">Membrane</keyword>
<evidence type="ECO:0000256" key="3">
    <source>
        <dbReference type="ARBA" id="ARBA00022475"/>
    </source>
</evidence>
<organism evidence="9 10">
    <name type="scientific">Actomonas aquatica</name>
    <dbReference type="NCBI Taxonomy" id="2866162"/>
    <lineage>
        <taxon>Bacteria</taxon>
        <taxon>Pseudomonadati</taxon>
        <taxon>Verrucomicrobiota</taxon>
        <taxon>Opitutia</taxon>
        <taxon>Opitutales</taxon>
        <taxon>Opitutaceae</taxon>
        <taxon>Actomonas</taxon>
    </lineage>
</organism>
<sequence>MLKTTRSDSRYQAVAIDLAPMIDCVFILLIFFIVTSVFVEDPGVEVERPDTRGEAVTDRNALLLAISADDGIYFDGQQIRMDQVAATLRQASFSDEATVIIRADRHASHGTFAGVYSEAKRAGLAHVQFATARLGSAQP</sequence>
<name>A0ABZ1CEF7_9BACT</name>
<evidence type="ECO:0000256" key="2">
    <source>
        <dbReference type="ARBA" id="ARBA00005811"/>
    </source>
</evidence>
<proteinExistence type="inferred from homology"/>
<dbReference type="Gene3D" id="3.30.420.270">
    <property type="match status" value="1"/>
</dbReference>
<dbReference type="EMBL" id="CP139781">
    <property type="protein sequence ID" value="WRQ90071.1"/>
    <property type="molecule type" value="Genomic_DNA"/>
</dbReference>
<keyword evidence="4 7" id="KW-0812">Transmembrane</keyword>
<reference evidence="9 10" key="2">
    <citation type="submission" date="2023-12" db="EMBL/GenBank/DDBJ databases">
        <title>Description of an unclassified Opitutus bacterium of Verrucomicrobiota.</title>
        <authorList>
            <person name="Zhang D.-F."/>
        </authorList>
    </citation>
    <scope>NUCLEOTIDE SEQUENCE [LARGE SCALE GENOMIC DNA]</scope>
    <source>
        <strain evidence="9 10">WL0086</strain>
    </source>
</reference>
<evidence type="ECO:0000256" key="6">
    <source>
        <dbReference type="ARBA" id="ARBA00023136"/>
    </source>
</evidence>
<evidence type="ECO:0000256" key="1">
    <source>
        <dbReference type="ARBA" id="ARBA00004162"/>
    </source>
</evidence>
<feature type="transmembrane region" description="Helical" evidence="8">
    <location>
        <begin position="21"/>
        <end position="39"/>
    </location>
</feature>
<accession>A0ABZ1CEF7</accession>
<evidence type="ECO:0000256" key="8">
    <source>
        <dbReference type="SAM" id="Phobius"/>
    </source>
</evidence>
<gene>
    <name evidence="9" type="ORF">K1X11_011685</name>
</gene>
<keyword evidence="7" id="KW-0653">Protein transport</keyword>
<evidence type="ECO:0000313" key="9">
    <source>
        <dbReference type="EMBL" id="WRQ90071.1"/>
    </source>
</evidence>
<keyword evidence="10" id="KW-1185">Reference proteome</keyword>
<dbReference type="RefSeq" id="WP_221032005.1">
    <property type="nucleotide sequence ID" value="NZ_CP139781.1"/>
</dbReference>
<evidence type="ECO:0000256" key="4">
    <source>
        <dbReference type="ARBA" id="ARBA00022692"/>
    </source>
</evidence>
<dbReference type="Proteomes" id="UP000738431">
    <property type="component" value="Chromosome"/>
</dbReference>
<dbReference type="InterPro" id="IPR003400">
    <property type="entry name" value="ExbD"/>
</dbReference>
<evidence type="ECO:0000313" key="10">
    <source>
        <dbReference type="Proteomes" id="UP000738431"/>
    </source>
</evidence>
<protein>
    <submittedName>
        <fullName evidence="9">Biopolymer transporter ExbD</fullName>
    </submittedName>
</protein>
<dbReference type="Pfam" id="PF02472">
    <property type="entry name" value="ExbD"/>
    <property type="match status" value="1"/>
</dbReference>
<reference evidence="9 10" key="1">
    <citation type="submission" date="2021-08" db="EMBL/GenBank/DDBJ databases">
        <authorList>
            <person name="Zhang D."/>
            <person name="Zhang A."/>
            <person name="Wang L."/>
        </authorList>
    </citation>
    <scope>NUCLEOTIDE SEQUENCE [LARGE SCALE GENOMIC DNA]</scope>
    <source>
        <strain evidence="9 10">WL0086</strain>
    </source>
</reference>
<keyword evidence="7" id="KW-0813">Transport</keyword>
<comment type="subcellular location">
    <subcellularLocation>
        <location evidence="1">Cell membrane</location>
        <topology evidence="1">Single-pass membrane protein</topology>
    </subcellularLocation>
    <subcellularLocation>
        <location evidence="7">Cell membrane</location>
        <topology evidence="7">Single-pass type II membrane protein</topology>
    </subcellularLocation>
</comment>